<accession>A0AAV5AJM5</accession>
<dbReference type="InterPro" id="IPR032675">
    <property type="entry name" value="LRR_dom_sf"/>
</dbReference>
<keyword evidence="2" id="KW-1185">Reference proteome</keyword>
<comment type="caution">
    <text evidence="1">The sequence shown here is derived from an EMBL/GenBank/DDBJ whole genome shotgun (WGS) entry which is preliminary data.</text>
</comment>
<dbReference type="SUPFAM" id="SSF52047">
    <property type="entry name" value="RNI-like"/>
    <property type="match status" value="1"/>
</dbReference>
<evidence type="ECO:0000313" key="2">
    <source>
        <dbReference type="Proteomes" id="UP001050691"/>
    </source>
</evidence>
<name>A0AAV5AJM5_9AGAM</name>
<dbReference type="AlphaFoldDB" id="A0AAV5AJM5"/>
<dbReference type="EMBL" id="BPWL01000008">
    <property type="protein sequence ID" value="GJJ12879.1"/>
    <property type="molecule type" value="Genomic_DNA"/>
</dbReference>
<evidence type="ECO:0000313" key="1">
    <source>
        <dbReference type="EMBL" id="GJJ12879.1"/>
    </source>
</evidence>
<organism evidence="1 2">
    <name type="scientific">Clathrus columnatus</name>
    <dbReference type="NCBI Taxonomy" id="1419009"/>
    <lineage>
        <taxon>Eukaryota</taxon>
        <taxon>Fungi</taxon>
        <taxon>Dikarya</taxon>
        <taxon>Basidiomycota</taxon>
        <taxon>Agaricomycotina</taxon>
        <taxon>Agaricomycetes</taxon>
        <taxon>Phallomycetidae</taxon>
        <taxon>Phallales</taxon>
        <taxon>Clathraceae</taxon>
        <taxon>Clathrus</taxon>
    </lineage>
</organism>
<evidence type="ECO:0008006" key="3">
    <source>
        <dbReference type="Google" id="ProtNLM"/>
    </source>
</evidence>
<dbReference type="Gene3D" id="3.80.10.10">
    <property type="entry name" value="Ribonuclease Inhibitor"/>
    <property type="match status" value="1"/>
</dbReference>
<reference evidence="1" key="1">
    <citation type="submission" date="2021-10" db="EMBL/GenBank/DDBJ databases">
        <title>De novo Genome Assembly of Clathrus columnatus (Basidiomycota, Fungi) Using Illumina and Nanopore Sequence Data.</title>
        <authorList>
            <person name="Ogiso-Tanaka E."/>
            <person name="Itagaki H."/>
            <person name="Hosoya T."/>
            <person name="Hosaka K."/>
        </authorList>
    </citation>
    <scope>NUCLEOTIDE SEQUENCE</scope>
    <source>
        <strain evidence="1">MO-923</strain>
    </source>
</reference>
<protein>
    <recommendedName>
        <fullName evidence="3">F-box domain-containing protein</fullName>
    </recommendedName>
</protein>
<sequence>MSTQFITPLPLEILFLIIGAINNCNDLLSFALACRLIIPDKLKYFRISGLVENPSLRKHLLKNLYLCRGIHEFELMDYGVHAQRTRGSFQKLNHPTYVPVVSDLSTIIRNMVNLSRVKFSWRGTFFEIFRNFLDALGDSGCRLEEFAIFWDIPESNWYGNPAPLVAVMKLEDLQIWTKLDRTALQKLSIQIETCWTWNRNYVPSSQATWLGDMLSDTPKLTHLNLTIQLTSPSINILDYTWPYLENLIIGDSNIFPATGVSPPPSKFTEFFKRHPKLTTLSLPYFVYSPGTSFYITLECLPKLESLAYDGLLGEPSSLVLSPASAKRLRHLMMYDDADSLRLPENMDIYKELTSLQTLCFTLDQRGVYHYNLDRVLEILAVHATDLQKIHIPMGKDPLTRRNSTLSVLQWFPKLTHLSGVRTNDINRSNFYLWGHLEYVIYAKDDDMPNFSRITRKNDHEGEFSRAEVVSGKNPDCDIRTWGNFYNKI</sequence>
<dbReference type="Proteomes" id="UP001050691">
    <property type="component" value="Unassembled WGS sequence"/>
</dbReference>
<proteinExistence type="predicted"/>
<gene>
    <name evidence="1" type="ORF">Clacol_007125</name>
</gene>